<dbReference type="VEuPathDB" id="FungiDB:BDV34DRAFT_229482"/>
<dbReference type="EMBL" id="ML735024">
    <property type="protein sequence ID" value="KAB8201208.1"/>
    <property type="molecule type" value="Genomic_DNA"/>
</dbReference>
<dbReference type="AlphaFoldDB" id="A0A5N6D850"/>
<accession>A0A5N6D850</accession>
<dbReference type="Proteomes" id="UP000326532">
    <property type="component" value="Unassembled WGS sequence"/>
</dbReference>
<dbReference type="OMA" id="QACCGET"/>
<evidence type="ECO:0000313" key="2">
    <source>
        <dbReference type="Proteomes" id="UP000326532"/>
    </source>
</evidence>
<gene>
    <name evidence="1" type="ORF">BDV34DRAFT_229482</name>
</gene>
<evidence type="ECO:0000313" key="1">
    <source>
        <dbReference type="EMBL" id="KAB8201208.1"/>
    </source>
</evidence>
<name>A0A5N6D850_ASPPA</name>
<reference evidence="1 2" key="1">
    <citation type="submission" date="2019-04" db="EMBL/GenBank/DDBJ databases">
        <title>Fungal friends and foes A comparative genomics study of 23 Aspergillus species from section Flavi.</title>
        <authorList>
            <consortium name="DOE Joint Genome Institute"/>
            <person name="Kjaerbolling I."/>
            <person name="Vesth T.C."/>
            <person name="Frisvad J.C."/>
            <person name="Nybo J.L."/>
            <person name="Theobald S."/>
            <person name="Kildgaard S."/>
            <person name="Petersen T.I."/>
            <person name="Kuo A."/>
            <person name="Sato A."/>
            <person name="Lyhne E.K."/>
            <person name="Kogle M.E."/>
            <person name="Wiebenga A."/>
            <person name="Kun R.S."/>
            <person name="Lubbers R.J."/>
            <person name="Makela M.R."/>
            <person name="Barry K."/>
            <person name="Chovatia M."/>
            <person name="Clum A."/>
            <person name="Daum C."/>
            <person name="Haridas S."/>
            <person name="He G."/>
            <person name="LaButti K."/>
            <person name="Lipzen A."/>
            <person name="Mondo S."/>
            <person name="Pangilinan J."/>
            <person name="Riley R."/>
            <person name="Salamov A."/>
            <person name="Simmons B.A."/>
            <person name="Magnuson J.K."/>
            <person name="Henrissat B."/>
            <person name="Mortensen U.H."/>
            <person name="Larsen T.O."/>
            <person name="De vries R.P."/>
            <person name="Grigoriev I.V."/>
            <person name="Machida M."/>
            <person name="Baker S.E."/>
            <person name="Andersen M.R."/>
        </authorList>
    </citation>
    <scope>NUCLEOTIDE SEQUENCE [LARGE SCALE GENOMIC DNA]</scope>
    <source>
        <strain evidence="1 2">CBS 117618</strain>
    </source>
</reference>
<keyword evidence="2" id="KW-1185">Reference proteome</keyword>
<protein>
    <submittedName>
        <fullName evidence="1">Uncharacterized protein</fullName>
    </submittedName>
</protein>
<sequence>MTNSKCSATVSKPPTGLWNSTEVVAFPDDHKYLLAQQACCGETNQIQLYKKNCFRFCSTYGNQSNVTSCLEDRGVKKVAEFHNDKGGQLMAPHQLSKPAHGLAFVVLMGYLMGPLGEALLAA</sequence>
<organism evidence="1 2">
    <name type="scientific">Aspergillus parasiticus</name>
    <dbReference type="NCBI Taxonomy" id="5067"/>
    <lineage>
        <taxon>Eukaryota</taxon>
        <taxon>Fungi</taxon>
        <taxon>Dikarya</taxon>
        <taxon>Ascomycota</taxon>
        <taxon>Pezizomycotina</taxon>
        <taxon>Eurotiomycetes</taxon>
        <taxon>Eurotiomycetidae</taxon>
        <taxon>Eurotiales</taxon>
        <taxon>Aspergillaceae</taxon>
        <taxon>Aspergillus</taxon>
        <taxon>Aspergillus subgen. Circumdati</taxon>
    </lineage>
</organism>
<proteinExistence type="predicted"/>